<dbReference type="CDD" id="cd11541">
    <property type="entry name" value="NTP-PPase_u4"/>
    <property type="match status" value="1"/>
</dbReference>
<accession>A0A8S5QTW9</accession>
<dbReference type="InterPro" id="IPR004518">
    <property type="entry name" value="MazG-like_dom"/>
</dbReference>
<dbReference type="Gene3D" id="1.10.287.1080">
    <property type="entry name" value="MazG-like"/>
    <property type="match status" value="1"/>
</dbReference>
<reference evidence="2" key="1">
    <citation type="journal article" date="2021" name="Proc. Natl. Acad. Sci. U.S.A.">
        <title>A Catalog of Tens of Thousands of Viruses from Human Metagenomes Reveals Hidden Associations with Chronic Diseases.</title>
        <authorList>
            <person name="Tisza M.J."/>
            <person name="Buck C.B."/>
        </authorList>
    </citation>
    <scope>NUCLEOTIDE SEQUENCE</scope>
    <source>
        <strain evidence="2">CtX172</strain>
    </source>
</reference>
<organism evidence="2">
    <name type="scientific">Myoviridae sp. ctX172</name>
    <dbReference type="NCBI Taxonomy" id="2826663"/>
    <lineage>
        <taxon>Viruses</taxon>
        <taxon>Duplodnaviria</taxon>
        <taxon>Heunggongvirae</taxon>
        <taxon>Uroviricota</taxon>
        <taxon>Caudoviricetes</taxon>
    </lineage>
</organism>
<dbReference type="Pfam" id="PF03819">
    <property type="entry name" value="MazG"/>
    <property type="match status" value="1"/>
</dbReference>
<sequence>MRANEYQTRAMSTRLPSCGNAIYMLFGLMAEVGEIADKIAKWRRKGVCRLDMDHLVFNTGDLQEAEGYKSELMKEVGDCAWFIAGIADCFGFTLEEVMQQNLDKLASRRERGVIDGNGDNR</sequence>
<dbReference type="InterPro" id="IPR011379">
    <property type="entry name" value="MazG-related_GP37"/>
</dbReference>
<proteinExistence type="predicted"/>
<dbReference type="SUPFAM" id="SSF101386">
    <property type="entry name" value="all-alpha NTP pyrophosphatases"/>
    <property type="match status" value="1"/>
</dbReference>
<name>A0A8S5QTW9_9CAUD</name>
<dbReference type="PIRSF" id="PIRSF006639">
    <property type="entry name" value="UCP006639_pph"/>
    <property type="match status" value="1"/>
</dbReference>
<dbReference type="EMBL" id="BK015727">
    <property type="protein sequence ID" value="DAE22092.1"/>
    <property type="molecule type" value="Genomic_DNA"/>
</dbReference>
<evidence type="ECO:0000313" key="2">
    <source>
        <dbReference type="EMBL" id="DAE22092.1"/>
    </source>
</evidence>
<evidence type="ECO:0000259" key="1">
    <source>
        <dbReference type="Pfam" id="PF03819"/>
    </source>
</evidence>
<feature type="domain" description="NTP pyrophosphohydrolase MazG-like" evidence="1">
    <location>
        <begin position="26"/>
        <end position="110"/>
    </location>
</feature>
<protein>
    <submittedName>
        <fullName evidence="2">NTP-PPase-like protein</fullName>
    </submittedName>
</protein>